<organism evidence="1">
    <name type="scientific">anaerobic digester metagenome</name>
    <dbReference type="NCBI Taxonomy" id="1263854"/>
    <lineage>
        <taxon>unclassified sequences</taxon>
        <taxon>metagenomes</taxon>
        <taxon>ecological metagenomes</taxon>
    </lineage>
</organism>
<protein>
    <submittedName>
        <fullName evidence="1">Uncharacterized protein</fullName>
    </submittedName>
</protein>
<reference evidence="1" key="1">
    <citation type="submission" date="2019-03" db="EMBL/GenBank/DDBJ databases">
        <authorList>
            <person name="Hao L."/>
        </authorList>
    </citation>
    <scope>NUCLEOTIDE SEQUENCE</scope>
</reference>
<evidence type="ECO:0000313" key="1">
    <source>
        <dbReference type="EMBL" id="VFU14750.1"/>
    </source>
</evidence>
<dbReference type="AlphaFoldDB" id="A0A485M648"/>
<accession>A0A485M648</accession>
<name>A0A485M648_9ZZZZ</name>
<dbReference type="EMBL" id="CAADRN010000182">
    <property type="protein sequence ID" value="VFU14750.1"/>
    <property type="molecule type" value="Genomic_DNA"/>
</dbReference>
<sequence>MKTGKWRVGGFLLVLVLLVGAVTGTAFATTVQQADSPMATLCRDFVARLAANLGIDQAELTTAIDTTKQQMLDEAVQEGKITQEQADRIAARKGGGFCGFGFNDGRMGNKAKIKMGIEGRSGGRNLDGMASILGLTSEELKAELESGKNMQDILAEHGLTVEEFRQKMQEQREAQIARDVADGKITQEQADKILQNRGPRFNRFNCDLRYSQ</sequence>
<proteinExistence type="predicted"/>
<gene>
    <name evidence="1" type="ORF">SCFA_2620001</name>
</gene>